<sequence>MRINKQIRATKVRVINSQGEQVGVISVEEALGLANDEGLDLVEIAPQASPPVCKIIDYGKFRYQQTKKDKENKKSQHQAKLKEVKMKPNIDEHDFQVKLKRARDFIIKGDKVKVSCVFRGREIMHSDIGRKVMNRFCEGLEDIANVESHARLLGRSLSLVLAPLGKKKQQEKISAKNENA</sequence>
<dbReference type="SUPFAM" id="SSF54364">
    <property type="entry name" value="Translation initiation factor IF3, N-terminal domain"/>
    <property type="match status" value="1"/>
</dbReference>
<comment type="caution">
    <text evidence="9">The sequence shown here is derived from an EMBL/GenBank/DDBJ whole genome shotgun (WGS) entry which is preliminary data.</text>
</comment>
<dbReference type="Pfam" id="PF05198">
    <property type="entry name" value="IF3_N"/>
    <property type="match status" value="1"/>
</dbReference>
<evidence type="ECO:0000256" key="2">
    <source>
        <dbReference type="ARBA" id="ARBA00022540"/>
    </source>
</evidence>
<dbReference type="PANTHER" id="PTHR10938:SF0">
    <property type="entry name" value="TRANSLATION INITIATION FACTOR IF-3, MITOCHONDRIAL"/>
    <property type="match status" value="1"/>
</dbReference>
<dbReference type="InterPro" id="IPR019815">
    <property type="entry name" value="Translation_initiation_fac_3_C"/>
</dbReference>
<keyword evidence="3 4" id="KW-0648">Protein biosynthesis</keyword>
<evidence type="ECO:0000313" key="10">
    <source>
        <dbReference type="Proteomes" id="UP000217838"/>
    </source>
</evidence>
<name>A0A2A4YEZ6_UNCAE</name>
<comment type="subcellular location">
    <subcellularLocation>
        <location evidence="4 6">Cytoplasm</location>
    </subcellularLocation>
</comment>
<proteinExistence type="inferred from homology"/>
<evidence type="ECO:0000256" key="1">
    <source>
        <dbReference type="ARBA" id="ARBA00005439"/>
    </source>
</evidence>
<comment type="similarity">
    <text evidence="1 4 6">Belongs to the IF-3 family.</text>
</comment>
<accession>A0A2A4YEZ6</accession>
<dbReference type="HAMAP" id="MF_00080">
    <property type="entry name" value="IF_3"/>
    <property type="match status" value="1"/>
</dbReference>
<dbReference type="InterPro" id="IPR036788">
    <property type="entry name" value="T_IF-3_C_sf"/>
</dbReference>
<evidence type="ECO:0000313" key="9">
    <source>
        <dbReference type="EMBL" id="PCI92895.1"/>
    </source>
</evidence>
<dbReference type="Gene3D" id="3.10.20.80">
    <property type="entry name" value="Translation initiation factor 3 (IF-3), N-terminal domain"/>
    <property type="match status" value="1"/>
</dbReference>
<protein>
    <recommendedName>
        <fullName evidence="4 5">Translation initiation factor IF-3</fullName>
    </recommendedName>
</protein>
<evidence type="ECO:0000259" key="7">
    <source>
        <dbReference type="Pfam" id="PF00707"/>
    </source>
</evidence>
<dbReference type="FunFam" id="3.30.110.10:FF:000001">
    <property type="entry name" value="Translation initiation factor IF-3"/>
    <property type="match status" value="1"/>
</dbReference>
<organism evidence="9 10">
    <name type="scientific">Aerophobetes bacterium</name>
    <dbReference type="NCBI Taxonomy" id="2030807"/>
    <lineage>
        <taxon>Bacteria</taxon>
        <taxon>Candidatus Aerophobota</taxon>
    </lineage>
</organism>
<evidence type="ECO:0000256" key="6">
    <source>
        <dbReference type="RuleBase" id="RU000646"/>
    </source>
</evidence>
<dbReference type="GO" id="GO:0043022">
    <property type="term" value="F:ribosome binding"/>
    <property type="evidence" value="ECO:0007669"/>
    <property type="project" value="UniProtKB-ARBA"/>
</dbReference>
<dbReference type="InterPro" id="IPR019813">
    <property type="entry name" value="Translation_initiation_fac3_CS"/>
</dbReference>
<dbReference type="EMBL" id="NVUU01000080">
    <property type="protein sequence ID" value="PCI92895.1"/>
    <property type="molecule type" value="Genomic_DNA"/>
</dbReference>
<feature type="domain" description="Translation initiation factor 3 N-terminal" evidence="8">
    <location>
        <begin position="3"/>
        <end position="72"/>
    </location>
</feature>
<dbReference type="InterPro" id="IPR036787">
    <property type="entry name" value="T_IF-3_N_sf"/>
</dbReference>
<dbReference type="PANTHER" id="PTHR10938">
    <property type="entry name" value="TRANSLATION INITIATION FACTOR IF-3"/>
    <property type="match status" value="1"/>
</dbReference>
<dbReference type="GO" id="GO:0032790">
    <property type="term" value="P:ribosome disassembly"/>
    <property type="evidence" value="ECO:0007669"/>
    <property type="project" value="TreeGrafter"/>
</dbReference>
<comment type="function">
    <text evidence="4 6">IF-3 binds to the 30S ribosomal subunit and shifts the equilibrium between 70S ribosomes and their 50S and 30S subunits in favor of the free subunits, thus enhancing the availability of 30S subunits on which protein synthesis initiation begins.</text>
</comment>
<dbReference type="FunFam" id="3.10.20.80:FF:000001">
    <property type="entry name" value="Translation initiation factor IF-3"/>
    <property type="match status" value="1"/>
</dbReference>
<evidence type="ECO:0000256" key="4">
    <source>
        <dbReference type="HAMAP-Rule" id="MF_00080"/>
    </source>
</evidence>
<keyword evidence="2 4" id="KW-0396">Initiation factor</keyword>
<keyword evidence="4" id="KW-0963">Cytoplasm</keyword>
<dbReference type="SUPFAM" id="SSF55200">
    <property type="entry name" value="Translation initiation factor IF3, C-terminal domain"/>
    <property type="match status" value="1"/>
</dbReference>
<dbReference type="AlphaFoldDB" id="A0A2A4YEZ6"/>
<dbReference type="InterPro" id="IPR019814">
    <property type="entry name" value="Translation_initiation_fac_3_N"/>
</dbReference>
<dbReference type="Proteomes" id="UP000217838">
    <property type="component" value="Unassembled WGS sequence"/>
</dbReference>
<evidence type="ECO:0000256" key="5">
    <source>
        <dbReference type="NCBIfam" id="TIGR00168"/>
    </source>
</evidence>
<dbReference type="InterPro" id="IPR001288">
    <property type="entry name" value="Translation_initiation_fac_3"/>
</dbReference>
<evidence type="ECO:0000259" key="8">
    <source>
        <dbReference type="Pfam" id="PF05198"/>
    </source>
</evidence>
<dbReference type="GO" id="GO:0003743">
    <property type="term" value="F:translation initiation factor activity"/>
    <property type="evidence" value="ECO:0007669"/>
    <property type="project" value="UniProtKB-UniRule"/>
</dbReference>
<dbReference type="Pfam" id="PF00707">
    <property type="entry name" value="IF3_C"/>
    <property type="match status" value="1"/>
</dbReference>
<dbReference type="PROSITE" id="PS00938">
    <property type="entry name" value="IF3"/>
    <property type="match status" value="1"/>
</dbReference>
<dbReference type="GO" id="GO:0005829">
    <property type="term" value="C:cytosol"/>
    <property type="evidence" value="ECO:0007669"/>
    <property type="project" value="TreeGrafter"/>
</dbReference>
<evidence type="ECO:0000256" key="3">
    <source>
        <dbReference type="ARBA" id="ARBA00022917"/>
    </source>
</evidence>
<reference evidence="10" key="1">
    <citation type="submission" date="2017-08" db="EMBL/GenBank/DDBJ databases">
        <title>A dynamic microbial community with high functional redundancy inhabits the cold, oxic subseafloor aquifer.</title>
        <authorList>
            <person name="Tully B.J."/>
            <person name="Wheat C.G."/>
            <person name="Glazer B.T."/>
            <person name="Huber J.A."/>
        </authorList>
    </citation>
    <scope>NUCLEOTIDE SEQUENCE [LARGE SCALE GENOMIC DNA]</scope>
</reference>
<gene>
    <name evidence="4" type="primary">infC</name>
    <name evidence="9" type="ORF">COB11_06315</name>
</gene>
<comment type="subunit">
    <text evidence="4 6">Monomer.</text>
</comment>
<feature type="domain" description="Translation initiation factor 3 C-terminal" evidence="7">
    <location>
        <begin position="80"/>
        <end position="163"/>
    </location>
</feature>
<dbReference type="Gene3D" id="3.30.110.10">
    <property type="entry name" value="Translation initiation factor 3 (IF-3), C-terminal domain"/>
    <property type="match status" value="1"/>
</dbReference>
<dbReference type="GO" id="GO:0016020">
    <property type="term" value="C:membrane"/>
    <property type="evidence" value="ECO:0007669"/>
    <property type="project" value="TreeGrafter"/>
</dbReference>
<dbReference type="NCBIfam" id="TIGR00168">
    <property type="entry name" value="infC"/>
    <property type="match status" value="1"/>
</dbReference>